<feature type="domain" description="G-protein coupled receptors family 1 profile" evidence="6">
    <location>
        <begin position="31"/>
        <end position="279"/>
    </location>
</feature>
<keyword evidence="3 5" id="KW-1133">Transmembrane helix</keyword>
<dbReference type="InterPro" id="IPR017452">
    <property type="entry name" value="GPCR_Rhodpsn_7TM"/>
</dbReference>
<organism evidence="7 8">
    <name type="scientific">Steinernema hermaphroditum</name>
    <dbReference type="NCBI Taxonomy" id="289476"/>
    <lineage>
        <taxon>Eukaryota</taxon>
        <taxon>Metazoa</taxon>
        <taxon>Ecdysozoa</taxon>
        <taxon>Nematoda</taxon>
        <taxon>Chromadorea</taxon>
        <taxon>Rhabditida</taxon>
        <taxon>Tylenchina</taxon>
        <taxon>Panagrolaimomorpha</taxon>
        <taxon>Strongyloidoidea</taxon>
        <taxon>Steinernematidae</taxon>
        <taxon>Steinernema</taxon>
    </lineage>
</organism>
<evidence type="ECO:0000256" key="3">
    <source>
        <dbReference type="ARBA" id="ARBA00022989"/>
    </source>
</evidence>
<evidence type="ECO:0000256" key="4">
    <source>
        <dbReference type="ARBA" id="ARBA00023136"/>
    </source>
</evidence>
<dbReference type="Gene3D" id="1.20.1070.10">
    <property type="entry name" value="Rhodopsin 7-helix transmembrane proteins"/>
    <property type="match status" value="1"/>
</dbReference>
<feature type="transmembrane region" description="Helical" evidence="5">
    <location>
        <begin position="180"/>
        <end position="203"/>
    </location>
</feature>
<dbReference type="InterPro" id="IPR019430">
    <property type="entry name" value="7TM_GPCR_serpentine_rcpt_Srx"/>
</dbReference>
<proteinExistence type="predicted"/>
<reference evidence="7" key="1">
    <citation type="submission" date="2023-06" db="EMBL/GenBank/DDBJ databases">
        <title>Genomic analysis of the entomopathogenic nematode Steinernema hermaphroditum.</title>
        <authorList>
            <person name="Schwarz E.M."/>
            <person name="Heppert J.K."/>
            <person name="Baniya A."/>
            <person name="Schwartz H.T."/>
            <person name="Tan C.-H."/>
            <person name="Antoshechkin I."/>
            <person name="Sternberg P.W."/>
            <person name="Goodrich-Blair H."/>
            <person name="Dillman A.R."/>
        </authorList>
    </citation>
    <scope>NUCLEOTIDE SEQUENCE</scope>
    <source>
        <strain evidence="7">PS9179</strain>
        <tissue evidence="7">Whole animal</tissue>
    </source>
</reference>
<feature type="transmembrane region" description="Helical" evidence="5">
    <location>
        <begin position="98"/>
        <end position="121"/>
    </location>
</feature>
<evidence type="ECO:0000256" key="1">
    <source>
        <dbReference type="ARBA" id="ARBA00004370"/>
    </source>
</evidence>
<dbReference type="AlphaFoldDB" id="A0AA39HPI6"/>
<comment type="subcellular location">
    <subcellularLocation>
        <location evidence="1">Membrane</location>
    </subcellularLocation>
</comment>
<accession>A0AA39HPI6</accession>
<protein>
    <recommendedName>
        <fullName evidence="6">G-protein coupled receptors family 1 profile domain-containing protein</fullName>
    </recommendedName>
</protein>
<feature type="transmembrane region" description="Helical" evidence="5">
    <location>
        <begin position="20"/>
        <end position="40"/>
    </location>
</feature>
<feature type="transmembrane region" description="Helical" evidence="5">
    <location>
        <begin position="224"/>
        <end position="250"/>
    </location>
</feature>
<keyword evidence="8" id="KW-1185">Reference proteome</keyword>
<dbReference type="Pfam" id="PF10328">
    <property type="entry name" value="7TM_GPCR_Srx"/>
    <property type="match status" value="1"/>
</dbReference>
<dbReference type="PANTHER" id="PTHR22718">
    <property type="entry name" value="SERPENTINE RECEPTOR, CLASS X"/>
    <property type="match status" value="1"/>
</dbReference>
<comment type="caution">
    <text evidence="7">The sequence shown here is derived from an EMBL/GenBank/DDBJ whole genome shotgun (WGS) entry which is preliminary data.</text>
</comment>
<keyword evidence="2 5" id="KW-0812">Transmembrane</keyword>
<evidence type="ECO:0000256" key="2">
    <source>
        <dbReference type="ARBA" id="ARBA00022692"/>
    </source>
</evidence>
<evidence type="ECO:0000313" key="7">
    <source>
        <dbReference type="EMBL" id="KAK0409690.1"/>
    </source>
</evidence>
<dbReference type="PROSITE" id="PS50262">
    <property type="entry name" value="G_PROTEIN_RECEP_F1_2"/>
    <property type="match status" value="1"/>
</dbReference>
<dbReference type="PANTHER" id="PTHR22718:SF25">
    <property type="entry name" value="G-PROTEIN COUPLED RECEPTORS FAMILY 1 PROFILE DOMAIN-CONTAINING PROTEIN"/>
    <property type="match status" value="1"/>
</dbReference>
<sequence length="323" mass="36062">MTSNNTVFAIPEVRIFGATSYAVLCGFGLFANILLLAVFVKGRSEYRQVPFFVIACQLMLCDVVTHIVQFAIAVPITYTGRAIYGNSLLLHAPALCDTIAYNGTLLFSFLMTVNRITVFLLPHVHFKLFNRSSIVYTIGAVWLLVFVYVAALNLDGCYKSFDSNGFFLFHDCSSRGGKGALLLIGTTASTGLPIVMLCSYLLLFGVVRFSSKNAVRQNNRQREYSLLAQSFLICGFLEIQNIAFTVLPMIQPGGQWNLVMNFLQNWISIINSTVNPIVYFTFNKGIRHRAMRLFGASTTYDFQRTNKVATIAYATSRSTTRSR</sequence>
<evidence type="ECO:0000313" key="8">
    <source>
        <dbReference type="Proteomes" id="UP001175271"/>
    </source>
</evidence>
<evidence type="ECO:0000256" key="5">
    <source>
        <dbReference type="SAM" id="Phobius"/>
    </source>
</evidence>
<dbReference type="EMBL" id="JAUCMV010000003">
    <property type="protein sequence ID" value="KAK0409690.1"/>
    <property type="molecule type" value="Genomic_DNA"/>
</dbReference>
<dbReference type="CDD" id="cd00637">
    <property type="entry name" value="7tm_classA_rhodopsin-like"/>
    <property type="match status" value="1"/>
</dbReference>
<feature type="transmembrane region" description="Helical" evidence="5">
    <location>
        <begin position="262"/>
        <end position="282"/>
    </location>
</feature>
<feature type="transmembrane region" description="Helical" evidence="5">
    <location>
        <begin position="52"/>
        <end position="78"/>
    </location>
</feature>
<dbReference type="Proteomes" id="UP001175271">
    <property type="component" value="Unassembled WGS sequence"/>
</dbReference>
<dbReference type="SUPFAM" id="SSF81321">
    <property type="entry name" value="Family A G protein-coupled receptor-like"/>
    <property type="match status" value="1"/>
</dbReference>
<gene>
    <name evidence="7" type="ORF">QR680_004695</name>
</gene>
<keyword evidence="4 5" id="KW-0472">Membrane</keyword>
<dbReference type="GO" id="GO:0016020">
    <property type="term" value="C:membrane"/>
    <property type="evidence" value="ECO:0007669"/>
    <property type="project" value="UniProtKB-SubCell"/>
</dbReference>
<name>A0AA39HPI6_9BILA</name>
<feature type="transmembrane region" description="Helical" evidence="5">
    <location>
        <begin position="133"/>
        <end position="154"/>
    </location>
</feature>
<evidence type="ECO:0000259" key="6">
    <source>
        <dbReference type="PROSITE" id="PS50262"/>
    </source>
</evidence>